<accession>A0A4Y7T9X9</accession>
<feature type="transmembrane region" description="Helical" evidence="2">
    <location>
        <begin position="467"/>
        <end position="489"/>
    </location>
</feature>
<evidence type="ECO:0000313" key="3">
    <source>
        <dbReference type="EMBL" id="TEB30821.1"/>
    </source>
</evidence>
<keyword evidence="2" id="KW-0812">Transmembrane</keyword>
<organism evidence="3 4">
    <name type="scientific">Coprinellus micaceus</name>
    <name type="common">Glistening ink-cap mushroom</name>
    <name type="synonym">Coprinus micaceus</name>
    <dbReference type="NCBI Taxonomy" id="71717"/>
    <lineage>
        <taxon>Eukaryota</taxon>
        <taxon>Fungi</taxon>
        <taxon>Dikarya</taxon>
        <taxon>Basidiomycota</taxon>
        <taxon>Agaricomycotina</taxon>
        <taxon>Agaricomycetes</taxon>
        <taxon>Agaricomycetidae</taxon>
        <taxon>Agaricales</taxon>
        <taxon>Agaricineae</taxon>
        <taxon>Psathyrellaceae</taxon>
        <taxon>Coprinellus</taxon>
    </lineage>
</organism>
<feature type="transmembrane region" description="Helical" evidence="2">
    <location>
        <begin position="203"/>
        <end position="225"/>
    </location>
</feature>
<dbReference type="Proteomes" id="UP000298030">
    <property type="component" value="Unassembled WGS sequence"/>
</dbReference>
<name>A0A4Y7T9X9_COPMI</name>
<feature type="transmembrane region" description="Helical" evidence="2">
    <location>
        <begin position="83"/>
        <end position="106"/>
    </location>
</feature>
<keyword evidence="2" id="KW-0472">Membrane</keyword>
<dbReference type="AlphaFoldDB" id="A0A4Y7T9X9"/>
<keyword evidence="4" id="KW-1185">Reference proteome</keyword>
<evidence type="ECO:0000256" key="1">
    <source>
        <dbReference type="SAM" id="MobiDB-lite"/>
    </source>
</evidence>
<feature type="transmembrane region" description="Helical" evidence="2">
    <location>
        <begin position="126"/>
        <end position="150"/>
    </location>
</feature>
<feature type="region of interest" description="Disordered" evidence="1">
    <location>
        <begin position="563"/>
        <end position="587"/>
    </location>
</feature>
<comment type="caution">
    <text evidence="3">The sequence shown here is derived from an EMBL/GenBank/DDBJ whole genome shotgun (WGS) entry which is preliminary data.</text>
</comment>
<feature type="compositionally biased region" description="Low complexity" evidence="1">
    <location>
        <begin position="563"/>
        <end position="572"/>
    </location>
</feature>
<evidence type="ECO:0000256" key="2">
    <source>
        <dbReference type="SAM" id="Phobius"/>
    </source>
</evidence>
<protein>
    <submittedName>
        <fullName evidence="3">Uncharacterized protein</fullName>
    </submittedName>
</protein>
<proteinExistence type="predicted"/>
<sequence>MALEQASQARAHSRWTDAMRLLFLRLVIVSSVVTMCYMIYASAWLGSNRLNLKWASLGLVLTGVTILHHLGTALGPYLFPVPAWLDLGLTMLESLSYIAVVAFLIYRSMRDSGNLQEEYFPGMAVVALIAIWVLTLSLLALLFLKALYLVSAKKMGPVRQPVVVADLQKDPRWKFPAQALFGRSMWEQSVPGEPIILSSLRGLLTLAAVCSLVTFGVYQALVLPISEMGMTPHRAYRTVGLNAAVVGGTKNVEFKLLLVWYRHPRSTANLTSAVTVAARWTQKASEPVQSKPPVACRVGRATNSWLPPRTYDIAVAICPRSPNQGNNPQPRTWWDFPNFDLNVNYTGLIGGPDGAMADRVNDSLRVYLGLMKDLDGVFLNTEPVSLFPGTNMLSVANLMLRRRLAAPKLATLGLETLENSLVAQVVQTIPNPFTGPTTDPNISTLGFTLQNVINEWLILQDYRSKSVVSGFTALGGLGSFLSTILAMLLGTSLIRAIYRAKPYSPFGFLHNLGGLRESMVRECNKDYPALRADIDGFKANPGIVAYLFNTLIDFETLGYEGKGTNTPGTNAAPTPPRGHGLGRGTSETDALIHCTSP</sequence>
<dbReference type="OrthoDB" id="3227921at2759"/>
<evidence type="ECO:0000313" key="4">
    <source>
        <dbReference type="Proteomes" id="UP000298030"/>
    </source>
</evidence>
<gene>
    <name evidence="3" type="ORF">FA13DRAFT_1733245</name>
</gene>
<feature type="transmembrane region" description="Helical" evidence="2">
    <location>
        <begin position="21"/>
        <end position="40"/>
    </location>
</feature>
<dbReference type="EMBL" id="QPFP01000021">
    <property type="protein sequence ID" value="TEB30821.1"/>
    <property type="molecule type" value="Genomic_DNA"/>
</dbReference>
<reference evidence="3 4" key="1">
    <citation type="journal article" date="2019" name="Nat. Ecol. Evol.">
        <title>Megaphylogeny resolves global patterns of mushroom evolution.</title>
        <authorList>
            <person name="Varga T."/>
            <person name="Krizsan K."/>
            <person name="Foldi C."/>
            <person name="Dima B."/>
            <person name="Sanchez-Garcia M."/>
            <person name="Sanchez-Ramirez S."/>
            <person name="Szollosi G.J."/>
            <person name="Szarkandi J.G."/>
            <person name="Papp V."/>
            <person name="Albert L."/>
            <person name="Andreopoulos W."/>
            <person name="Angelini C."/>
            <person name="Antonin V."/>
            <person name="Barry K.W."/>
            <person name="Bougher N.L."/>
            <person name="Buchanan P."/>
            <person name="Buyck B."/>
            <person name="Bense V."/>
            <person name="Catcheside P."/>
            <person name="Chovatia M."/>
            <person name="Cooper J."/>
            <person name="Damon W."/>
            <person name="Desjardin D."/>
            <person name="Finy P."/>
            <person name="Geml J."/>
            <person name="Haridas S."/>
            <person name="Hughes K."/>
            <person name="Justo A."/>
            <person name="Karasinski D."/>
            <person name="Kautmanova I."/>
            <person name="Kiss B."/>
            <person name="Kocsube S."/>
            <person name="Kotiranta H."/>
            <person name="LaButti K.M."/>
            <person name="Lechner B.E."/>
            <person name="Liimatainen K."/>
            <person name="Lipzen A."/>
            <person name="Lukacs Z."/>
            <person name="Mihaltcheva S."/>
            <person name="Morgado L.N."/>
            <person name="Niskanen T."/>
            <person name="Noordeloos M.E."/>
            <person name="Ohm R.A."/>
            <person name="Ortiz-Santana B."/>
            <person name="Ovrebo C."/>
            <person name="Racz N."/>
            <person name="Riley R."/>
            <person name="Savchenko A."/>
            <person name="Shiryaev A."/>
            <person name="Soop K."/>
            <person name="Spirin V."/>
            <person name="Szebenyi C."/>
            <person name="Tomsovsky M."/>
            <person name="Tulloss R.E."/>
            <person name="Uehling J."/>
            <person name="Grigoriev I.V."/>
            <person name="Vagvolgyi C."/>
            <person name="Papp T."/>
            <person name="Martin F.M."/>
            <person name="Miettinen O."/>
            <person name="Hibbett D.S."/>
            <person name="Nagy L.G."/>
        </authorList>
    </citation>
    <scope>NUCLEOTIDE SEQUENCE [LARGE SCALE GENOMIC DNA]</scope>
    <source>
        <strain evidence="3 4">FP101781</strain>
    </source>
</reference>
<keyword evidence="2" id="KW-1133">Transmembrane helix</keyword>